<feature type="transmembrane region" description="Helical" evidence="2">
    <location>
        <begin position="37"/>
        <end position="62"/>
    </location>
</feature>
<gene>
    <name evidence="3" type="ORF">PHLGIDRAFT_502048</name>
</gene>
<sequence>MSPRRPRPRRPHLVVQQRYLSCLATQRNHQDSSDARTAIIAGVTGSVGGVAILLGLAYLFLWCRKRQNSRDSIVSTDPLWQKNEPEMRESFGNGLSLLPSALPLRRGHSSGMAMVSVSDDPFGITPPSFPQTLNPPPIIADSAPLDSLYSETPSSTMHLVFLADQANSSPGGAQRAFPVIPAIRIQSASTNDYAGDDHRSSYAESMVPLETPDDNFPNPFADPADYIVPNRASTETVNLPPSPQSTQSESVFRGSPQALLASRTNSRLTMSSLRAEVVPSPVDTIDRFWDLPGPYAASQLSAATPTSSESLLRSVSPGPGPTSRSGYS</sequence>
<evidence type="ECO:0000256" key="2">
    <source>
        <dbReference type="SAM" id="Phobius"/>
    </source>
</evidence>
<evidence type="ECO:0000313" key="3">
    <source>
        <dbReference type="EMBL" id="KIP02357.1"/>
    </source>
</evidence>
<evidence type="ECO:0000313" key="4">
    <source>
        <dbReference type="Proteomes" id="UP000053257"/>
    </source>
</evidence>
<dbReference type="OrthoDB" id="10600842at2759"/>
<reference evidence="3 4" key="1">
    <citation type="journal article" date="2014" name="PLoS Genet.">
        <title>Analysis of the Phlebiopsis gigantea genome, transcriptome and secretome provides insight into its pioneer colonization strategies of wood.</title>
        <authorList>
            <person name="Hori C."/>
            <person name="Ishida T."/>
            <person name="Igarashi K."/>
            <person name="Samejima M."/>
            <person name="Suzuki H."/>
            <person name="Master E."/>
            <person name="Ferreira P."/>
            <person name="Ruiz-Duenas F.J."/>
            <person name="Held B."/>
            <person name="Canessa P."/>
            <person name="Larrondo L.F."/>
            <person name="Schmoll M."/>
            <person name="Druzhinina I.S."/>
            <person name="Kubicek C.P."/>
            <person name="Gaskell J.A."/>
            <person name="Kersten P."/>
            <person name="St John F."/>
            <person name="Glasner J."/>
            <person name="Sabat G."/>
            <person name="Splinter BonDurant S."/>
            <person name="Syed K."/>
            <person name="Yadav J."/>
            <person name="Mgbeahuruike A.C."/>
            <person name="Kovalchuk A."/>
            <person name="Asiegbu F.O."/>
            <person name="Lackner G."/>
            <person name="Hoffmeister D."/>
            <person name="Rencoret J."/>
            <person name="Gutierrez A."/>
            <person name="Sun H."/>
            <person name="Lindquist E."/>
            <person name="Barry K."/>
            <person name="Riley R."/>
            <person name="Grigoriev I.V."/>
            <person name="Henrissat B."/>
            <person name="Kues U."/>
            <person name="Berka R.M."/>
            <person name="Martinez A.T."/>
            <person name="Covert S.F."/>
            <person name="Blanchette R.A."/>
            <person name="Cullen D."/>
        </authorList>
    </citation>
    <scope>NUCLEOTIDE SEQUENCE [LARGE SCALE GENOMIC DNA]</scope>
    <source>
        <strain evidence="3 4">11061_1 CR5-6</strain>
    </source>
</reference>
<feature type="compositionally biased region" description="Polar residues" evidence="1">
    <location>
        <begin position="298"/>
        <end position="313"/>
    </location>
</feature>
<organism evidence="3 4">
    <name type="scientific">Phlebiopsis gigantea (strain 11061_1 CR5-6)</name>
    <name type="common">White-rot fungus</name>
    <name type="synonym">Peniophora gigantea</name>
    <dbReference type="NCBI Taxonomy" id="745531"/>
    <lineage>
        <taxon>Eukaryota</taxon>
        <taxon>Fungi</taxon>
        <taxon>Dikarya</taxon>
        <taxon>Basidiomycota</taxon>
        <taxon>Agaricomycotina</taxon>
        <taxon>Agaricomycetes</taxon>
        <taxon>Polyporales</taxon>
        <taxon>Phanerochaetaceae</taxon>
        <taxon>Phlebiopsis</taxon>
    </lineage>
</organism>
<dbReference type="AlphaFoldDB" id="A0A0C3S0B6"/>
<keyword evidence="2" id="KW-1133">Transmembrane helix</keyword>
<dbReference type="HOGENOM" id="CLU_847616_0_0_1"/>
<feature type="region of interest" description="Disordered" evidence="1">
    <location>
        <begin position="298"/>
        <end position="328"/>
    </location>
</feature>
<name>A0A0C3S0B6_PHLG1</name>
<proteinExistence type="predicted"/>
<dbReference type="EMBL" id="KN840681">
    <property type="protein sequence ID" value="KIP02357.1"/>
    <property type="molecule type" value="Genomic_DNA"/>
</dbReference>
<dbReference type="Proteomes" id="UP000053257">
    <property type="component" value="Unassembled WGS sequence"/>
</dbReference>
<accession>A0A0C3S0B6</accession>
<keyword evidence="4" id="KW-1185">Reference proteome</keyword>
<keyword evidence="2" id="KW-0812">Transmembrane</keyword>
<keyword evidence="2" id="KW-0472">Membrane</keyword>
<protein>
    <submittedName>
        <fullName evidence="3">Uncharacterized protein</fullName>
    </submittedName>
</protein>
<evidence type="ECO:0000256" key="1">
    <source>
        <dbReference type="SAM" id="MobiDB-lite"/>
    </source>
</evidence>